<accession>A0A9J7B072</accession>
<dbReference type="EC" id="3.6.1.22" evidence="4"/>
<keyword evidence="7" id="KW-0460">Magnesium</keyword>
<dbReference type="InterPro" id="IPR050241">
    <property type="entry name" value="NAD-cap_RNA_hydrolase_NudC"/>
</dbReference>
<dbReference type="Pfam" id="PF09297">
    <property type="entry name" value="Zn_ribbon_NUD"/>
    <property type="match status" value="1"/>
</dbReference>
<dbReference type="InterPro" id="IPR015797">
    <property type="entry name" value="NUDIX_hydrolase-like_dom_sf"/>
</dbReference>
<dbReference type="PROSITE" id="PS51462">
    <property type="entry name" value="NUDIX"/>
    <property type="match status" value="1"/>
</dbReference>
<evidence type="ECO:0000259" key="11">
    <source>
        <dbReference type="PROSITE" id="PS51462"/>
    </source>
</evidence>
<dbReference type="EMBL" id="CP102480">
    <property type="protein sequence ID" value="UUX51884.1"/>
    <property type="molecule type" value="Genomic_DNA"/>
</dbReference>
<evidence type="ECO:0000256" key="4">
    <source>
        <dbReference type="ARBA" id="ARBA00012381"/>
    </source>
</evidence>
<comment type="cofactor">
    <cofactor evidence="1">
        <name>Mg(2+)</name>
        <dbReference type="ChEBI" id="CHEBI:18420"/>
    </cofactor>
</comment>
<sequence length="317" mass="35442">MSRYPLDLTRRKPNIYGFSGLDRSAHLREEEGWLERLVGEESTRLVPVWRSRSLVAGADSESPAASLLSAREFTVLVERSETVIFLGNKDGEAHVAVDLSALEEKEAADLVSGAGEFMDLRQVGPVLERFDGSILAYARGLMHWHQRHRYCGVCGASTRISKGGHQRNCSNESCRAPTFPRTDPAVIMLVHDAAGEKALLGRQAVWPEGRYSTLAGFVEPGETLEEAVAREVYEETGVEVRDVRYHSSQPWPFPASIMLGFHAEAKTSEIFRRDDELEDAQWFSREELLNFRALGKGLPSKDSIARRLIEDWLAGEV</sequence>
<keyword evidence="6 10" id="KW-0378">Hydrolase</keyword>
<keyword evidence="8" id="KW-0520">NAD</keyword>
<dbReference type="Pfam" id="PF00293">
    <property type="entry name" value="NUDIX"/>
    <property type="match status" value="1"/>
</dbReference>
<keyword evidence="13" id="KW-1185">Reference proteome</keyword>
<proteinExistence type="inferred from homology"/>
<dbReference type="SUPFAM" id="SSF55811">
    <property type="entry name" value="Nudix"/>
    <property type="match status" value="1"/>
</dbReference>
<dbReference type="GO" id="GO:0019677">
    <property type="term" value="P:NAD+ catabolic process"/>
    <property type="evidence" value="ECO:0007669"/>
    <property type="project" value="TreeGrafter"/>
</dbReference>
<dbReference type="GO" id="GO:0046872">
    <property type="term" value="F:metal ion binding"/>
    <property type="evidence" value="ECO:0007669"/>
    <property type="project" value="UniProtKB-KW"/>
</dbReference>
<evidence type="ECO:0000313" key="13">
    <source>
        <dbReference type="Proteomes" id="UP001060336"/>
    </source>
</evidence>
<dbReference type="InterPro" id="IPR015376">
    <property type="entry name" value="Znr_NADH_PPase"/>
</dbReference>
<dbReference type="Gene3D" id="3.90.79.20">
    <property type="match status" value="1"/>
</dbReference>
<evidence type="ECO:0000313" key="12">
    <source>
        <dbReference type="EMBL" id="UUX51884.1"/>
    </source>
</evidence>
<evidence type="ECO:0000256" key="5">
    <source>
        <dbReference type="ARBA" id="ARBA00022723"/>
    </source>
</evidence>
<gene>
    <name evidence="12" type="primary">nudC</name>
    <name evidence="12" type="ORF">NUH88_09310</name>
</gene>
<evidence type="ECO:0000256" key="7">
    <source>
        <dbReference type="ARBA" id="ARBA00022842"/>
    </source>
</evidence>
<dbReference type="GO" id="GO:0035529">
    <property type="term" value="F:NADH pyrophosphatase activity"/>
    <property type="evidence" value="ECO:0007669"/>
    <property type="project" value="TreeGrafter"/>
</dbReference>
<evidence type="ECO:0000256" key="9">
    <source>
        <dbReference type="ARBA" id="ARBA00023679"/>
    </source>
</evidence>
<dbReference type="PANTHER" id="PTHR42904:SF6">
    <property type="entry name" value="NAD-CAPPED RNA HYDROLASE NUDT12"/>
    <property type="match status" value="1"/>
</dbReference>
<dbReference type="Proteomes" id="UP001060336">
    <property type="component" value="Chromosome"/>
</dbReference>
<evidence type="ECO:0000256" key="10">
    <source>
        <dbReference type="RuleBase" id="RU003476"/>
    </source>
</evidence>
<evidence type="ECO:0000256" key="3">
    <source>
        <dbReference type="ARBA" id="ARBA00009595"/>
    </source>
</evidence>
<name>A0A9J7B072_9PROT</name>
<dbReference type="NCBIfam" id="NF001299">
    <property type="entry name" value="PRK00241.1"/>
    <property type="match status" value="1"/>
</dbReference>
<comment type="cofactor">
    <cofactor evidence="2">
        <name>Zn(2+)</name>
        <dbReference type="ChEBI" id="CHEBI:29105"/>
    </cofactor>
</comment>
<dbReference type="CDD" id="cd03429">
    <property type="entry name" value="NUDIX_NADH_pyrophosphatase_Nudt13"/>
    <property type="match status" value="1"/>
</dbReference>
<dbReference type="GO" id="GO:0006742">
    <property type="term" value="P:NADP+ catabolic process"/>
    <property type="evidence" value="ECO:0007669"/>
    <property type="project" value="TreeGrafter"/>
</dbReference>
<protein>
    <recommendedName>
        <fullName evidence="4">NAD(+) diphosphatase</fullName>
        <ecNumber evidence="4">3.6.1.22</ecNumber>
    </recommendedName>
</protein>
<dbReference type="KEGG" id="naci:NUH88_09310"/>
<comment type="similarity">
    <text evidence="3">Belongs to the Nudix hydrolase family. NudC subfamily.</text>
</comment>
<dbReference type="RefSeq" id="WP_257771623.1">
    <property type="nucleotide sequence ID" value="NZ_CP102480.1"/>
</dbReference>
<dbReference type="InterPro" id="IPR000086">
    <property type="entry name" value="NUDIX_hydrolase_dom"/>
</dbReference>
<feature type="domain" description="Nudix hydrolase" evidence="11">
    <location>
        <begin position="180"/>
        <end position="305"/>
    </location>
</feature>
<dbReference type="PROSITE" id="PS00893">
    <property type="entry name" value="NUDIX_BOX"/>
    <property type="match status" value="1"/>
</dbReference>
<organism evidence="12 13">
    <name type="scientific">Nisaea acidiphila</name>
    <dbReference type="NCBI Taxonomy" id="1862145"/>
    <lineage>
        <taxon>Bacteria</taxon>
        <taxon>Pseudomonadati</taxon>
        <taxon>Pseudomonadota</taxon>
        <taxon>Alphaproteobacteria</taxon>
        <taxon>Rhodospirillales</taxon>
        <taxon>Thalassobaculaceae</taxon>
        <taxon>Nisaea</taxon>
    </lineage>
</organism>
<evidence type="ECO:0000256" key="8">
    <source>
        <dbReference type="ARBA" id="ARBA00023027"/>
    </source>
</evidence>
<comment type="catalytic activity">
    <reaction evidence="9">
        <text>a 5'-end NAD(+)-phospho-ribonucleoside in mRNA + H2O = a 5'-end phospho-adenosine-phospho-ribonucleoside in mRNA + beta-nicotinamide D-ribonucleotide + 2 H(+)</text>
        <dbReference type="Rhea" id="RHEA:60876"/>
        <dbReference type="Rhea" id="RHEA-COMP:15698"/>
        <dbReference type="Rhea" id="RHEA-COMP:15719"/>
        <dbReference type="ChEBI" id="CHEBI:14649"/>
        <dbReference type="ChEBI" id="CHEBI:15377"/>
        <dbReference type="ChEBI" id="CHEBI:15378"/>
        <dbReference type="ChEBI" id="CHEBI:144029"/>
        <dbReference type="ChEBI" id="CHEBI:144051"/>
    </reaction>
    <physiologicalReaction direction="left-to-right" evidence="9">
        <dbReference type="Rhea" id="RHEA:60877"/>
    </physiologicalReaction>
</comment>
<dbReference type="PRINTS" id="PR00502">
    <property type="entry name" value="NUDIXFAMILY"/>
</dbReference>
<dbReference type="InterPro" id="IPR015375">
    <property type="entry name" value="NADH_PPase-like_N"/>
</dbReference>
<dbReference type="PANTHER" id="PTHR42904">
    <property type="entry name" value="NUDIX HYDROLASE, NUDC SUBFAMILY"/>
    <property type="match status" value="1"/>
</dbReference>
<evidence type="ECO:0000256" key="2">
    <source>
        <dbReference type="ARBA" id="ARBA00001947"/>
    </source>
</evidence>
<dbReference type="Pfam" id="PF09296">
    <property type="entry name" value="NUDIX-like"/>
    <property type="match status" value="1"/>
</dbReference>
<dbReference type="InterPro" id="IPR020084">
    <property type="entry name" value="NUDIX_hydrolase_CS"/>
</dbReference>
<dbReference type="InterPro" id="IPR020476">
    <property type="entry name" value="Nudix_hydrolase"/>
</dbReference>
<dbReference type="AlphaFoldDB" id="A0A9J7B072"/>
<evidence type="ECO:0000256" key="1">
    <source>
        <dbReference type="ARBA" id="ARBA00001946"/>
    </source>
</evidence>
<evidence type="ECO:0000256" key="6">
    <source>
        <dbReference type="ARBA" id="ARBA00022801"/>
    </source>
</evidence>
<reference evidence="12" key="1">
    <citation type="submission" date="2022-08" db="EMBL/GenBank/DDBJ databases">
        <title>Nisaea acidiphila sp. nov., isolated from a marine algal debris and emended description of the genus Nisaea Urios et al. 2008.</title>
        <authorList>
            <person name="Kwon K."/>
        </authorList>
    </citation>
    <scope>NUCLEOTIDE SEQUENCE</scope>
    <source>
        <strain evidence="12">MEBiC11861</strain>
    </source>
</reference>
<dbReference type="GO" id="GO:0005829">
    <property type="term" value="C:cytosol"/>
    <property type="evidence" value="ECO:0007669"/>
    <property type="project" value="TreeGrafter"/>
</dbReference>
<dbReference type="InterPro" id="IPR049734">
    <property type="entry name" value="NudC-like_C"/>
</dbReference>
<dbReference type="Gene3D" id="3.90.79.10">
    <property type="entry name" value="Nucleoside Triphosphate Pyrophosphohydrolase"/>
    <property type="match status" value="1"/>
</dbReference>
<keyword evidence="5" id="KW-0479">Metal-binding</keyword>